<evidence type="ECO:0000256" key="4">
    <source>
        <dbReference type="ARBA" id="ARBA00023136"/>
    </source>
</evidence>
<keyword evidence="3 5" id="KW-1133">Transmembrane helix</keyword>
<evidence type="ECO:0000313" key="6">
    <source>
        <dbReference type="EMBL" id="MBO8471536.1"/>
    </source>
</evidence>
<feature type="transmembrane region" description="Helical" evidence="5">
    <location>
        <begin position="62"/>
        <end position="81"/>
    </location>
</feature>
<gene>
    <name evidence="6" type="ORF">IAB82_07060</name>
</gene>
<keyword evidence="2 5" id="KW-0812">Transmembrane</keyword>
<comment type="caution">
    <text evidence="6">The sequence shown here is derived from an EMBL/GenBank/DDBJ whole genome shotgun (WGS) entry which is preliminary data.</text>
</comment>
<dbReference type="EMBL" id="JADIMB010000104">
    <property type="protein sequence ID" value="MBO8471536.1"/>
    <property type="molecule type" value="Genomic_DNA"/>
</dbReference>
<evidence type="ECO:0000313" key="7">
    <source>
        <dbReference type="Proteomes" id="UP000823603"/>
    </source>
</evidence>
<proteinExistence type="predicted"/>
<evidence type="ECO:0000256" key="1">
    <source>
        <dbReference type="ARBA" id="ARBA00004141"/>
    </source>
</evidence>
<dbReference type="GO" id="GO:0009403">
    <property type="term" value="P:toxin biosynthetic process"/>
    <property type="evidence" value="ECO:0007669"/>
    <property type="project" value="InterPro"/>
</dbReference>
<name>A0A9D9IH37_9BACT</name>
<reference evidence="6" key="2">
    <citation type="journal article" date="2021" name="PeerJ">
        <title>Extensive microbial diversity within the chicken gut microbiome revealed by metagenomics and culture.</title>
        <authorList>
            <person name="Gilroy R."/>
            <person name="Ravi A."/>
            <person name="Getino M."/>
            <person name="Pursley I."/>
            <person name="Horton D.L."/>
            <person name="Alikhan N.F."/>
            <person name="Baker D."/>
            <person name="Gharbi K."/>
            <person name="Hall N."/>
            <person name="Watson M."/>
            <person name="Adriaenssens E.M."/>
            <person name="Foster-Nyarko E."/>
            <person name="Jarju S."/>
            <person name="Secka A."/>
            <person name="Antonio M."/>
            <person name="Oren A."/>
            <person name="Chaudhuri R.R."/>
            <person name="La Ragione R."/>
            <person name="Hildebrand F."/>
            <person name="Pallen M.J."/>
        </authorList>
    </citation>
    <scope>NUCLEOTIDE SEQUENCE</scope>
    <source>
        <strain evidence="6">B2-22910</strain>
    </source>
</reference>
<dbReference type="AlphaFoldDB" id="A0A9D9IH37"/>
<evidence type="ECO:0000256" key="5">
    <source>
        <dbReference type="SAM" id="Phobius"/>
    </source>
</evidence>
<dbReference type="PANTHER" id="PTHR37306:SF1">
    <property type="entry name" value="COLICIN V PRODUCTION PROTEIN"/>
    <property type="match status" value="1"/>
</dbReference>
<keyword evidence="4 5" id="KW-0472">Membrane</keyword>
<dbReference type="PANTHER" id="PTHR37306">
    <property type="entry name" value="COLICIN V PRODUCTION PROTEIN"/>
    <property type="match status" value="1"/>
</dbReference>
<dbReference type="Proteomes" id="UP000823603">
    <property type="component" value="Unassembled WGS sequence"/>
</dbReference>
<feature type="transmembrane region" description="Helical" evidence="5">
    <location>
        <begin position="102"/>
        <end position="123"/>
    </location>
</feature>
<dbReference type="GO" id="GO:0016020">
    <property type="term" value="C:membrane"/>
    <property type="evidence" value="ECO:0007669"/>
    <property type="project" value="UniProtKB-SubCell"/>
</dbReference>
<evidence type="ECO:0000256" key="2">
    <source>
        <dbReference type="ARBA" id="ARBA00022692"/>
    </source>
</evidence>
<protein>
    <submittedName>
        <fullName evidence="6">CvpA family protein</fullName>
    </submittedName>
</protein>
<dbReference type="InterPro" id="IPR003825">
    <property type="entry name" value="Colicin-V_CvpA"/>
</dbReference>
<organism evidence="6 7">
    <name type="scientific">Candidatus Cryptobacteroides faecavium</name>
    <dbReference type="NCBI Taxonomy" id="2840762"/>
    <lineage>
        <taxon>Bacteria</taxon>
        <taxon>Pseudomonadati</taxon>
        <taxon>Bacteroidota</taxon>
        <taxon>Bacteroidia</taxon>
        <taxon>Bacteroidales</taxon>
        <taxon>Candidatus Cryptobacteroides</taxon>
    </lineage>
</organism>
<feature type="transmembrane region" description="Helical" evidence="5">
    <location>
        <begin position="24"/>
        <end position="42"/>
    </location>
</feature>
<evidence type="ECO:0000256" key="3">
    <source>
        <dbReference type="ARBA" id="ARBA00022989"/>
    </source>
</evidence>
<comment type="subcellular location">
    <subcellularLocation>
        <location evidence="1">Membrane</location>
        <topology evidence="1">Multi-pass membrane protein</topology>
    </subcellularLocation>
</comment>
<accession>A0A9D9IH37</accession>
<reference evidence="6" key="1">
    <citation type="submission" date="2020-10" db="EMBL/GenBank/DDBJ databases">
        <authorList>
            <person name="Gilroy R."/>
        </authorList>
    </citation>
    <scope>NUCLEOTIDE SEQUENCE</scope>
    <source>
        <strain evidence="6">B2-22910</strain>
    </source>
</reference>
<dbReference type="Pfam" id="PF02674">
    <property type="entry name" value="Colicin_V"/>
    <property type="match status" value="1"/>
</dbReference>
<sequence length="164" mass="18031">MNILDIIILICFIPAIINGLRKGLIAQVVSVIALVLGVWLSFKFASVVSGWMGQWFDGASPAILDIVSFTVILIVVIFALFALGKLIEASVKIVMLGWLNKLLGVVFAMLKCLLILGLAVLLFNTLNRNFHIVSEGTLAKSVLYPYLESLADNVFPYLNNLFFN</sequence>